<evidence type="ECO:0000259" key="4">
    <source>
        <dbReference type="PROSITE" id="PS50240"/>
    </source>
</evidence>
<dbReference type="CDD" id="cd00190">
    <property type="entry name" value="Tryp_SPc"/>
    <property type="match status" value="1"/>
</dbReference>
<keyword evidence="6" id="KW-1185">Reference proteome</keyword>
<gene>
    <name evidence="5" type="ORF">AOZ06_24040</name>
</gene>
<evidence type="ECO:0000256" key="1">
    <source>
        <dbReference type="ARBA" id="ARBA00007664"/>
    </source>
</evidence>
<reference evidence="5 6" key="1">
    <citation type="submission" date="2015-07" db="EMBL/GenBank/DDBJ databases">
        <title>Genome sequencing of Kibdelosporangium phytohabitans.</title>
        <authorList>
            <person name="Qin S."/>
            <person name="Xing K."/>
        </authorList>
    </citation>
    <scope>NUCLEOTIDE SEQUENCE [LARGE SCALE GENOMIC DNA]</scope>
    <source>
        <strain evidence="5 6">KLBMP1111</strain>
    </source>
</reference>
<comment type="similarity">
    <text evidence="1">Belongs to the peptidase S1 family.</text>
</comment>
<dbReference type="GO" id="GO:0006508">
    <property type="term" value="P:proteolysis"/>
    <property type="evidence" value="ECO:0007669"/>
    <property type="project" value="InterPro"/>
</dbReference>
<feature type="signal peptide" evidence="3">
    <location>
        <begin position="1"/>
        <end position="24"/>
    </location>
</feature>
<dbReference type="InterPro" id="IPR001314">
    <property type="entry name" value="Peptidase_S1A"/>
</dbReference>
<dbReference type="PANTHER" id="PTHR24276:SF98">
    <property type="entry name" value="FI18310P1-RELATED"/>
    <property type="match status" value="1"/>
</dbReference>
<dbReference type="InterPro" id="IPR001254">
    <property type="entry name" value="Trypsin_dom"/>
</dbReference>
<evidence type="ECO:0000313" key="6">
    <source>
        <dbReference type="Proteomes" id="UP000063699"/>
    </source>
</evidence>
<organism evidence="5 6">
    <name type="scientific">Kibdelosporangium phytohabitans</name>
    <dbReference type="NCBI Taxonomy" id="860235"/>
    <lineage>
        <taxon>Bacteria</taxon>
        <taxon>Bacillati</taxon>
        <taxon>Actinomycetota</taxon>
        <taxon>Actinomycetes</taxon>
        <taxon>Pseudonocardiales</taxon>
        <taxon>Pseudonocardiaceae</taxon>
        <taxon>Kibdelosporangium</taxon>
    </lineage>
</organism>
<dbReference type="SMART" id="SM00020">
    <property type="entry name" value="Tryp_SPc"/>
    <property type="match status" value="1"/>
</dbReference>
<dbReference type="Pfam" id="PF00089">
    <property type="entry name" value="Trypsin"/>
    <property type="match status" value="1"/>
</dbReference>
<dbReference type="Proteomes" id="UP000063699">
    <property type="component" value="Chromosome"/>
</dbReference>
<accession>A0A0N9HWC9</accession>
<evidence type="ECO:0000256" key="2">
    <source>
        <dbReference type="ARBA" id="ARBA00023157"/>
    </source>
</evidence>
<sequence>MRRRLLLLLGAALVLPFPTLPAAAGPLIIGGRNATETYSWMVSLQSSPGRHFCTGTLVSPRWVVTANHCLRGHFQVRVGSNSLTSGGQTAGMAAIAVGPDDVGLVQLDRAVTLAPAKIPTTPVAVGAPLRILGWGVTCDPGCQPPQTNQELDTSLLADSSCSGITAAGELCMDNPNKTGPCYGDSGGPAVQKVNGEWTVVGATSRAGGPGRCGQSPSVYGDLVAHRTFITTYANS</sequence>
<evidence type="ECO:0000313" key="5">
    <source>
        <dbReference type="EMBL" id="ALG09564.1"/>
    </source>
</evidence>
<dbReference type="SUPFAM" id="SSF50494">
    <property type="entry name" value="Trypsin-like serine proteases"/>
    <property type="match status" value="1"/>
</dbReference>
<keyword evidence="3" id="KW-0732">Signal</keyword>
<dbReference type="KEGG" id="kphy:AOZ06_24040"/>
<protein>
    <recommendedName>
        <fullName evidence="4">Peptidase S1 domain-containing protein</fullName>
    </recommendedName>
</protein>
<dbReference type="EMBL" id="CP012752">
    <property type="protein sequence ID" value="ALG09564.1"/>
    <property type="molecule type" value="Genomic_DNA"/>
</dbReference>
<dbReference type="AlphaFoldDB" id="A0A0N9HWC9"/>
<dbReference type="InterPro" id="IPR009003">
    <property type="entry name" value="Peptidase_S1_PA"/>
</dbReference>
<dbReference type="InterPro" id="IPR043504">
    <property type="entry name" value="Peptidase_S1_PA_chymotrypsin"/>
</dbReference>
<feature type="domain" description="Peptidase S1" evidence="4">
    <location>
        <begin position="28"/>
        <end position="234"/>
    </location>
</feature>
<keyword evidence="2" id="KW-1015">Disulfide bond</keyword>
<proteinExistence type="inferred from homology"/>
<dbReference type="PANTHER" id="PTHR24276">
    <property type="entry name" value="POLYSERASE-RELATED"/>
    <property type="match status" value="1"/>
</dbReference>
<dbReference type="OrthoDB" id="3657335at2"/>
<dbReference type="InterPro" id="IPR050430">
    <property type="entry name" value="Peptidase_S1"/>
</dbReference>
<dbReference type="STRING" id="860235.AOZ06_24040"/>
<dbReference type="RefSeq" id="WP_054291468.1">
    <property type="nucleotide sequence ID" value="NZ_CP012752.1"/>
</dbReference>
<dbReference type="Gene3D" id="2.40.10.10">
    <property type="entry name" value="Trypsin-like serine proteases"/>
    <property type="match status" value="1"/>
</dbReference>
<dbReference type="PRINTS" id="PR00722">
    <property type="entry name" value="CHYMOTRYPSIN"/>
</dbReference>
<feature type="chain" id="PRO_5006035555" description="Peptidase S1 domain-containing protein" evidence="3">
    <location>
        <begin position="25"/>
        <end position="235"/>
    </location>
</feature>
<name>A0A0N9HWC9_9PSEU</name>
<dbReference type="PROSITE" id="PS50240">
    <property type="entry name" value="TRYPSIN_DOM"/>
    <property type="match status" value="1"/>
</dbReference>
<dbReference type="GO" id="GO:0004252">
    <property type="term" value="F:serine-type endopeptidase activity"/>
    <property type="evidence" value="ECO:0007669"/>
    <property type="project" value="InterPro"/>
</dbReference>
<evidence type="ECO:0000256" key="3">
    <source>
        <dbReference type="SAM" id="SignalP"/>
    </source>
</evidence>